<sequence length="191" mass="19560">MGRGGGRDSPSCAFFFLRIPSCAVSNRHPCTKMPVQAGGSRNLTLGVQFFFILRTSRTTAGRRQEAGGSSGPWPTVATAAPPAPARAHTVHHSSSLTAFSSHAAVLKAAGGEMGALFSPGGNHLHGVRDRATANGTGTAAAPSYRQAGDLGGERSGEQGRARRGNPQSPQYGVRRRVGTVGSTDVAAPGPS</sequence>
<evidence type="ECO:0000256" key="1">
    <source>
        <dbReference type="SAM" id="MobiDB-lite"/>
    </source>
</evidence>
<dbReference type="Proteomes" id="UP000015105">
    <property type="component" value="Chromosome 6D"/>
</dbReference>
<dbReference type="Gramene" id="AET6Gv20105800.4">
    <property type="protein sequence ID" value="AET6Gv20105800.4"/>
    <property type="gene ID" value="AET6Gv20105800"/>
</dbReference>
<evidence type="ECO:0000313" key="3">
    <source>
        <dbReference type="Proteomes" id="UP000015105"/>
    </source>
</evidence>
<proteinExistence type="predicted"/>
<reference evidence="2" key="3">
    <citation type="journal article" date="2017" name="Nature">
        <title>Genome sequence of the progenitor of the wheat D genome Aegilops tauschii.</title>
        <authorList>
            <person name="Luo M.C."/>
            <person name="Gu Y.Q."/>
            <person name="Puiu D."/>
            <person name="Wang H."/>
            <person name="Twardziok S.O."/>
            <person name="Deal K.R."/>
            <person name="Huo N."/>
            <person name="Zhu T."/>
            <person name="Wang L."/>
            <person name="Wang Y."/>
            <person name="McGuire P.E."/>
            <person name="Liu S."/>
            <person name="Long H."/>
            <person name="Ramasamy R.K."/>
            <person name="Rodriguez J.C."/>
            <person name="Van S.L."/>
            <person name="Yuan L."/>
            <person name="Wang Z."/>
            <person name="Xia Z."/>
            <person name="Xiao L."/>
            <person name="Anderson O.D."/>
            <person name="Ouyang S."/>
            <person name="Liang Y."/>
            <person name="Zimin A.V."/>
            <person name="Pertea G."/>
            <person name="Qi P."/>
            <person name="Bennetzen J.L."/>
            <person name="Dai X."/>
            <person name="Dawson M.W."/>
            <person name="Muller H.G."/>
            <person name="Kugler K."/>
            <person name="Rivarola-Duarte L."/>
            <person name="Spannagl M."/>
            <person name="Mayer K.F.X."/>
            <person name="Lu F.H."/>
            <person name="Bevan M.W."/>
            <person name="Leroy P."/>
            <person name="Li P."/>
            <person name="You F.M."/>
            <person name="Sun Q."/>
            <person name="Liu Z."/>
            <person name="Lyons E."/>
            <person name="Wicker T."/>
            <person name="Salzberg S.L."/>
            <person name="Devos K.M."/>
            <person name="Dvorak J."/>
        </authorList>
    </citation>
    <scope>NUCLEOTIDE SEQUENCE [LARGE SCALE GENOMIC DNA]</scope>
    <source>
        <strain evidence="2">cv. AL8/78</strain>
    </source>
</reference>
<protein>
    <submittedName>
        <fullName evidence="2">Uncharacterized protein</fullName>
    </submittedName>
</protein>
<keyword evidence="3" id="KW-1185">Reference proteome</keyword>
<reference evidence="3" key="2">
    <citation type="journal article" date="2017" name="Nat. Plants">
        <title>The Aegilops tauschii genome reveals multiple impacts of transposons.</title>
        <authorList>
            <person name="Zhao G."/>
            <person name="Zou C."/>
            <person name="Li K."/>
            <person name="Wang K."/>
            <person name="Li T."/>
            <person name="Gao L."/>
            <person name="Zhang X."/>
            <person name="Wang H."/>
            <person name="Yang Z."/>
            <person name="Liu X."/>
            <person name="Jiang W."/>
            <person name="Mao L."/>
            <person name="Kong X."/>
            <person name="Jiao Y."/>
            <person name="Jia J."/>
        </authorList>
    </citation>
    <scope>NUCLEOTIDE SEQUENCE [LARGE SCALE GENOMIC DNA]</scope>
    <source>
        <strain evidence="3">cv. AL8/78</strain>
    </source>
</reference>
<feature type="compositionally biased region" description="Low complexity" evidence="1">
    <location>
        <begin position="132"/>
        <end position="141"/>
    </location>
</feature>
<accession>A0A453MVR5</accession>
<dbReference type="EnsemblPlants" id="AET6Gv20105800.4">
    <property type="protein sequence ID" value="AET6Gv20105800.4"/>
    <property type="gene ID" value="AET6Gv20105800"/>
</dbReference>
<dbReference type="AlphaFoldDB" id="A0A453MVR5"/>
<organism evidence="2 3">
    <name type="scientific">Aegilops tauschii subsp. strangulata</name>
    <name type="common">Goatgrass</name>
    <dbReference type="NCBI Taxonomy" id="200361"/>
    <lineage>
        <taxon>Eukaryota</taxon>
        <taxon>Viridiplantae</taxon>
        <taxon>Streptophyta</taxon>
        <taxon>Embryophyta</taxon>
        <taxon>Tracheophyta</taxon>
        <taxon>Spermatophyta</taxon>
        <taxon>Magnoliopsida</taxon>
        <taxon>Liliopsida</taxon>
        <taxon>Poales</taxon>
        <taxon>Poaceae</taxon>
        <taxon>BOP clade</taxon>
        <taxon>Pooideae</taxon>
        <taxon>Triticodae</taxon>
        <taxon>Triticeae</taxon>
        <taxon>Triticinae</taxon>
        <taxon>Aegilops</taxon>
    </lineage>
</organism>
<reference evidence="2" key="5">
    <citation type="journal article" date="2021" name="G3 (Bethesda)">
        <title>Aegilops tauschii genome assembly Aet v5.0 features greater sequence contiguity and improved annotation.</title>
        <authorList>
            <person name="Wang L."/>
            <person name="Zhu T."/>
            <person name="Rodriguez J.C."/>
            <person name="Deal K.R."/>
            <person name="Dubcovsky J."/>
            <person name="McGuire P.E."/>
            <person name="Lux T."/>
            <person name="Spannagl M."/>
            <person name="Mayer K.F.X."/>
            <person name="Baldrich P."/>
            <person name="Meyers B.C."/>
            <person name="Huo N."/>
            <person name="Gu Y.Q."/>
            <person name="Zhou H."/>
            <person name="Devos K.M."/>
            <person name="Bennetzen J.L."/>
            <person name="Unver T."/>
            <person name="Budak H."/>
            <person name="Gulick P.J."/>
            <person name="Galiba G."/>
            <person name="Kalapos B."/>
            <person name="Nelson D.R."/>
            <person name="Li P."/>
            <person name="You F.M."/>
            <person name="Luo M.C."/>
            <person name="Dvorak J."/>
        </authorList>
    </citation>
    <scope>NUCLEOTIDE SEQUENCE [LARGE SCALE GENOMIC DNA]</scope>
    <source>
        <strain evidence="2">cv. AL8/78</strain>
    </source>
</reference>
<reference evidence="2" key="4">
    <citation type="submission" date="2019-03" db="UniProtKB">
        <authorList>
            <consortium name="EnsemblPlants"/>
        </authorList>
    </citation>
    <scope>IDENTIFICATION</scope>
</reference>
<name>A0A453MVR5_AEGTS</name>
<feature type="compositionally biased region" description="Basic and acidic residues" evidence="1">
    <location>
        <begin position="151"/>
        <end position="160"/>
    </location>
</feature>
<feature type="region of interest" description="Disordered" evidence="1">
    <location>
        <begin position="126"/>
        <end position="191"/>
    </location>
</feature>
<evidence type="ECO:0000313" key="2">
    <source>
        <dbReference type="EnsemblPlants" id="AET6Gv20105800.4"/>
    </source>
</evidence>
<reference evidence="3" key="1">
    <citation type="journal article" date="2014" name="Science">
        <title>Ancient hybridizations among the ancestral genomes of bread wheat.</title>
        <authorList>
            <consortium name="International Wheat Genome Sequencing Consortium,"/>
            <person name="Marcussen T."/>
            <person name="Sandve S.R."/>
            <person name="Heier L."/>
            <person name="Spannagl M."/>
            <person name="Pfeifer M."/>
            <person name="Jakobsen K.S."/>
            <person name="Wulff B.B."/>
            <person name="Steuernagel B."/>
            <person name="Mayer K.F."/>
            <person name="Olsen O.A."/>
        </authorList>
    </citation>
    <scope>NUCLEOTIDE SEQUENCE [LARGE SCALE GENOMIC DNA]</scope>
    <source>
        <strain evidence="3">cv. AL8/78</strain>
    </source>
</reference>